<feature type="compositionally biased region" description="Polar residues" evidence="22">
    <location>
        <begin position="291"/>
        <end position="308"/>
    </location>
</feature>
<reference evidence="26" key="1">
    <citation type="submission" date="2020-03" db="EMBL/GenBank/DDBJ databases">
        <title>A high-quality chromosome-level genome assembly of a woody plant with both climbing and erect habits, Rhamnella rubrinervis.</title>
        <authorList>
            <person name="Lu Z."/>
            <person name="Yang Y."/>
            <person name="Zhu X."/>
            <person name="Sun Y."/>
        </authorList>
    </citation>
    <scope>NUCLEOTIDE SEQUENCE</scope>
    <source>
        <strain evidence="26">BYM</strain>
        <tissue evidence="26">Leaf</tissue>
    </source>
</reference>
<feature type="region of interest" description="Disordered" evidence="22">
    <location>
        <begin position="273"/>
        <end position="315"/>
    </location>
</feature>
<keyword evidence="12" id="KW-0547">Nucleotide-binding</keyword>
<evidence type="ECO:0000256" key="23">
    <source>
        <dbReference type="SAM" id="Phobius"/>
    </source>
</evidence>
<feature type="compositionally biased region" description="Basic and acidic residues" evidence="22">
    <location>
        <begin position="639"/>
        <end position="653"/>
    </location>
</feature>
<dbReference type="OrthoDB" id="418615at2759"/>
<dbReference type="Pfam" id="PF08263">
    <property type="entry name" value="LRRNT_2"/>
    <property type="match status" value="1"/>
</dbReference>
<evidence type="ECO:0000313" key="27">
    <source>
        <dbReference type="Proteomes" id="UP000796880"/>
    </source>
</evidence>
<dbReference type="Proteomes" id="UP000796880">
    <property type="component" value="Unassembled WGS sequence"/>
</dbReference>
<dbReference type="Gene3D" id="3.30.200.20">
    <property type="entry name" value="Phosphorylase Kinase, domain 1"/>
    <property type="match status" value="1"/>
</dbReference>
<comment type="catalytic activity">
    <reaction evidence="21">
        <text>L-seryl-[protein] + ATP = O-phospho-L-seryl-[protein] + ADP + H(+)</text>
        <dbReference type="Rhea" id="RHEA:17989"/>
        <dbReference type="Rhea" id="RHEA-COMP:9863"/>
        <dbReference type="Rhea" id="RHEA-COMP:11604"/>
        <dbReference type="ChEBI" id="CHEBI:15378"/>
        <dbReference type="ChEBI" id="CHEBI:29999"/>
        <dbReference type="ChEBI" id="CHEBI:30616"/>
        <dbReference type="ChEBI" id="CHEBI:83421"/>
        <dbReference type="ChEBI" id="CHEBI:456216"/>
        <dbReference type="EC" id="2.7.11.1"/>
    </reaction>
</comment>
<feature type="compositionally biased region" description="Polar residues" evidence="22">
    <location>
        <begin position="273"/>
        <end position="284"/>
    </location>
</feature>
<dbReference type="EMBL" id="VOIH02000009">
    <property type="protein sequence ID" value="KAF3437273.1"/>
    <property type="molecule type" value="Genomic_DNA"/>
</dbReference>
<evidence type="ECO:0000313" key="26">
    <source>
        <dbReference type="EMBL" id="KAF3437273.1"/>
    </source>
</evidence>
<evidence type="ECO:0000256" key="22">
    <source>
        <dbReference type="SAM" id="MobiDB-lite"/>
    </source>
</evidence>
<evidence type="ECO:0000256" key="1">
    <source>
        <dbReference type="ARBA" id="ARBA00004167"/>
    </source>
</evidence>
<comment type="subcellular location">
    <subcellularLocation>
        <location evidence="1">Membrane</location>
        <topology evidence="1">Single-pass membrane protein</topology>
    </subcellularLocation>
    <subcellularLocation>
        <location evidence="2">Secreted</location>
        <location evidence="2">Cell wall</location>
    </subcellularLocation>
</comment>
<evidence type="ECO:0000256" key="6">
    <source>
        <dbReference type="ARBA" id="ARBA00022553"/>
    </source>
</evidence>
<dbReference type="AlphaFoldDB" id="A0A8K0DXY7"/>
<keyword evidence="15 23" id="KW-1133">Transmembrane helix</keyword>
<keyword evidence="11" id="KW-0677">Repeat</keyword>
<comment type="similarity">
    <text evidence="3">Belongs to the protein kinase superfamily. Ser/Thr protein kinase family.</text>
</comment>
<dbReference type="InterPro" id="IPR013210">
    <property type="entry name" value="LRR_N_plant-typ"/>
</dbReference>
<keyword evidence="13" id="KW-0418">Kinase</keyword>
<evidence type="ECO:0000256" key="2">
    <source>
        <dbReference type="ARBA" id="ARBA00004191"/>
    </source>
</evidence>
<name>A0A8K0DXY7_9ROSA</name>
<evidence type="ECO:0000256" key="5">
    <source>
        <dbReference type="ARBA" id="ARBA00022512"/>
    </source>
</evidence>
<evidence type="ECO:0000256" key="20">
    <source>
        <dbReference type="ARBA" id="ARBA00047899"/>
    </source>
</evidence>
<dbReference type="GO" id="GO:0004674">
    <property type="term" value="F:protein serine/threonine kinase activity"/>
    <property type="evidence" value="ECO:0007669"/>
    <property type="project" value="UniProtKB-EC"/>
</dbReference>
<dbReference type="InterPro" id="IPR046959">
    <property type="entry name" value="PRK1-6/SRF4-like"/>
</dbReference>
<dbReference type="SUPFAM" id="SSF56112">
    <property type="entry name" value="Protein kinase-like (PK-like)"/>
    <property type="match status" value="1"/>
</dbReference>
<dbReference type="PROSITE" id="PS50011">
    <property type="entry name" value="PROTEIN_KINASE_DOM"/>
    <property type="match status" value="1"/>
</dbReference>
<feature type="region of interest" description="Disordered" evidence="22">
    <location>
        <begin position="619"/>
        <end position="653"/>
    </location>
</feature>
<keyword evidence="18" id="KW-0325">Glycoprotein</keyword>
<evidence type="ECO:0000256" key="18">
    <source>
        <dbReference type="ARBA" id="ARBA00023180"/>
    </source>
</evidence>
<evidence type="ECO:0000256" key="9">
    <source>
        <dbReference type="ARBA" id="ARBA00022692"/>
    </source>
</evidence>
<evidence type="ECO:0000256" key="24">
    <source>
        <dbReference type="SAM" id="SignalP"/>
    </source>
</evidence>
<evidence type="ECO:0000256" key="13">
    <source>
        <dbReference type="ARBA" id="ARBA00022777"/>
    </source>
</evidence>
<comment type="catalytic activity">
    <reaction evidence="20">
        <text>L-threonyl-[protein] + ATP = O-phospho-L-threonyl-[protein] + ADP + H(+)</text>
        <dbReference type="Rhea" id="RHEA:46608"/>
        <dbReference type="Rhea" id="RHEA-COMP:11060"/>
        <dbReference type="Rhea" id="RHEA-COMP:11605"/>
        <dbReference type="ChEBI" id="CHEBI:15378"/>
        <dbReference type="ChEBI" id="CHEBI:30013"/>
        <dbReference type="ChEBI" id="CHEBI:30616"/>
        <dbReference type="ChEBI" id="CHEBI:61977"/>
        <dbReference type="ChEBI" id="CHEBI:456216"/>
        <dbReference type="EC" id="2.7.11.1"/>
    </reaction>
</comment>
<evidence type="ECO:0000256" key="4">
    <source>
        <dbReference type="ARBA" id="ARBA00012513"/>
    </source>
</evidence>
<dbReference type="FunFam" id="3.80.10.10:FF:000400">
    <property type="entry name" value="Nuclear pore complex protein NUP107"/>
    <property type="match status" value="1"/>
</dbReference>
<evidence type="ECO:0000256" key="21">
    <source>
        <dbReference type="ARBA" id="ARBA00048679"/>
    </source>
</evidence>
<comment type="caution">
    <text evidence="26">The sequence shown here is derived from an EMBL/GenBank/DDBJ whole genome shotgun (WGS) entry which is preliminary data.</text>
</comment>
<dbReference type="SUPFAM" id="SSF52058">
    <property type="entry name" value="L domain-like"/>
    <property type="match status" value="1"/>
</dbReference>
<evidence type="ECO:0000256" key="16">
    <source>
        <dbReference type="ARBA" id="ARBA00023136"/>
    </source>
</evidence>
<dbReference type="Gene3D" id="1.10.510.10">
    <property type="entry name" value="Transferase(Phosphotransferase) domain 1"/>
    <property type="match status" value="1"/>
</dbReference>
<dbReference type="FunFam" id="3.30.200.20:FF:000307">
    <property type="entry name" value="pollen receptor-like kinase 1"/>
    <property type="match status" value="1"/>
</dbReference>
<evidence type="ECO:0000256" key="14">
    <source>
        <dbReference type="ARBA" id="ARBA00022840"/>
    </source>
</evidence>
<evidence type="ECO:0000259" key="25">
    <source>
        <dbReference type="PROSITE" id="PS50011"/>
    </source>
</evidence>
<keyword evidence="14" id="KW-0067">ATP-binding</keyword>
<accession>A0A8K0DXY7</accession>
<organism evidence="26 27">
    <name type="scientific">Rhamnella rubrinervis</name>
    <dbReference type="NCBI Taxonomy" id="2594499"/>
    <lineage>
        <taxon>Eukaryota</taxon>
        <taxon>Viridiplantae</taxon>
        <taxon>Streptophyta</taxon>
        <taxon>Embryophyta</taxon>
        <taxon>Tracheophyta</taxon>
        <taxon>Spermatophyta</taxon>
        <taxon>Magnoliopsida</taxon>
        <taxon>eudicotyledons</taxon>
        <taxon>Gunneridae</taxon>
        <taxon>Pentapetalae</taxon>
        <taxon>rosids</taxon>
        <taxon>fabids</taxon>
        <taxon>Rosales</taxon>
        <taxon>Rhamnaceae</taxon>
        <taxon>rhamnoid group</taxon>
        <taxon>Rhamneae</taxon>
        <taxon>Rhamnella</taxon>
    </lineage>
</organism>
<dbReference type="GO" id="GO:0005524">
    <property type="term" value="F:ATP binding"/>
    <property type="evidence" value="ECO:0007669"/>
    <property type="project" value="UniProtKB-KW"/>
</dbReference>
<feature type="transmembrane region" description="Helical" evidence="23">
    <location>
        <begin position="239"/>
        <end position="263"/>
    </location>
</feature>
<keyword evidence="9 23" id="KW-0812">Transmembrane</keyword>
<keyword evidence="7" id="KW-0433">Leucine-rich repeat</keyword>
<dbReference type="FunFam" id="1.10.510.10:FF:000480">
    <property type="entry name" value="Pollen receptor-like kinase 1"/>
    <property type="match status" value="1"/>
</dbReference>
<keyword evidence="27" id="KW-1185">Reference proteome</keyword>
<evidence type="ECO:0000256" key="15">
    <source>
        <dbReference type="ARBA" id="ARBA00022989"/>
    </source>
</evidence>
<proteinExistence type="inferred from homology"/>
<dbReference type="Pfam" id="PF13855">
    <property type="entry name" value="LRR_8"/>
    <property type="match status" value="1"/>
</dbReference>
<feature type="domain" description="Protein kinase" evidence="25">
    <location>
        <begin position="337"/>
        <end position="616"/>
    </location>
</feature>
<dbReference type="EC" id="2.7.11.1" evidence="4"/>
<evidence type="ECO:0000256" key="3">
    <source>
        <dbReference type="ARBA" id="ARBA00008684"/>
    </source>
</evidence>
<keyword evidence="10 24" id="KW-0732">Signal</keyword>
<evidence type="ECO:0000256" key="12">
    <source>
        <dbReference type="ARBA" id="ARBA00022741"/>
    </source>
</evidence>
<dbReference type="InterPro" id="IPR011009">
    <property type="entry name" value="Kinase-like_dom_sf"/>
</dbReference>
<dbReference type="Pfam" id="PF00069">
    <property type="entry name" value="Pkinase"/>
    <property type="match status" value="1"/>
</dbReference>
<evidence type="ECO:0000256" key="11">
    <source>
        <dbReference type="ARBA" id="ARBA00022737"/>
    </source>
</evidence>
<dbReference type="Gene3D" id="3.80.10.10">
    <property type="entry name" value="Ribonuclease Inhibitor"/>
    <property type="match status" value="2"/>
</dbReference>
<gene>
    <name evidence="26" type="ORF">FNV43_RR20026</name>
</gene>
<feature type="chain" id="PRO_5035424830" description="non-specific serine/threonine protein kinase" evidence="24">
    <location>
        <begin position="26"/>
        <end position="667"/>
    </location>
</feature>
<dbReference type="PANTHER" id="PTHR48007:SF64">
    <property type="entry name" value="POLLEN RECEPTOR-LIKE KINASE 1"/>
    <property type="match status" value="1"/>
</dbReference>
<keyword evidence="8" id="KW-0808">Transferase</keyword>
<evidence type="ECO:0000256" key="19">
    <source>
        <dbReference type="ARBA" id="ARBA00038043"/>
    </source>
</evidence>
<evidence type="ECO:0000256" key="7">
    <source>
        <dbReference type="ARBA" id="ARBA00022614"/>
    </source>
</evidence>
<feature type="signal peptide" evidence="24">
    <location>
        <begin position="1"/>
        <end position="25"/>
    </location>
</feature>
<comment type="similarity">
    <text evidence="19">Belongs to the polygalacturonase-inhibiting protein family.</text>
</comment>
<keyword evidence="16 23" id="KW-0472">Membrane</keyword>
<keyword evidence="5" id="KW-0134">Cell wall</keyword>
<protein>
    <recommendedName>
        <fullName evidence="4">non-specific serine/threonine protein kinase</fullName>
        <ecNumber evidence="4">2.7.11.1</ecNumber>
    </recommendedName>
</protein>
<evidence type="ECO:0000256" key="17">
    <source>
        <dbReference type="ARBA" id="ARBA00023170"/>
    </source>
</evidence>
<feature type="compositionally biased region" description="Low complexity" evidence="22">
    <location>
        <begin position="622"/>
        <end position="638"/>
    </location>
</feature>
<dbReference type="InterPro" id="IPR032675">
    <property type="entry name" value="LRR_dom_sf"/>
</dbReference>
<keyword evidence="5" id="KW-0964">Secreted</keyword>
<dbReference type="PANTHER" id="PTHR48007">
    <property type="entry name" value="LEUCINE-RICH REPEAT RECEPTOR-LIKE PROTEIN KINASE PXC1"/>
    <property type="match status" value="1"/>
</dbReference>
<evidence type="ECO:0000256" key="10">
    <source>
        <dbReference type="ARBA" id="ARBA00022729"/>
    </source>
</evidence>
<dbReference type="GO" id="GO:0016020">
    <property type="term" value="C:membrane"/>
    <property type="evidence" value="ECO:0007669"/>
    <property type="project" value="UniProtKB-SubCell"/>
</dbReference>
<evidence type="ECO:0000256" key="8">
    <source>
        <dbReference type="ARBA" id="ARBA00022679"/>
    </source>
</evidence>
<keyword evidence="17" id="KW-0675">Receptor</keyword>
<dbReference type="InterPro" id="IPR001611">
    <property type="entry name" value="Leu-rich_rpt"/>
</dbReference>
<dbReference type="InterPro" id="IPR000719">
    <property type="entry name" value="Prot_kinase_dom"/>
</dbReference>
<keyword evidence="6" id="KW-0597">Phosphoprotein</keyword>
<sequence length="667" mass="73896">MASNYSTATPICLFFFLYIVAFSSGASESDALLKFKNTLQNSDQALASWNSSTPPCSGDNANWAGVLCEKEKIWGLKLENMGLTGPIDVNSLKDVAGLRTISLMNNKLDGSFPDLGQLGALKSLYLSDNQFSGQIANEMFLKTQSLKKLHLAHNQFTGEIPQSLRFLPKLMELRLEGNKFQGEIPNFLQKKWLSFNVSNNGLDGRIPTSLQHMDKSSFSGNKDLCGTPLKSCSSDRPSLISIIVVVIVITVALVAIAAVILILCRRSKTSFSSVEAPQPSSTQRKALHVPETNNKAPQSSPDRSTNGSTSGGKKADSLKLNFVRDDRQRFDMQDLLKASAEILGSGCFGSSYKAALLSGPVMVVKRYKQMNNVGREEFQEHMRRLGRLRHANVLPLVAYYYKKEEKLLVSDYIKNGSLAVQLHGNQALGQSCLDWATRLKIIKGVATGLLYLYNELPSLIAAHGHIKSSNVLLNENYEPLLTDYGLIPVINQEHAQELMVAYKSPEHLQHGRITKKTDVWGLGMLILEILTGKFPANFLQKGKGNDQEDLASWVRSIPEEEWRGVVFDKELQVGATTTKKSEGEMLKLLKIGVECCEGDVEKRWDLKEAVKRIEEIKEKDSTTTATATTSTSTATNTNTDHEEFFSSRGSEADMRSMRELSDDFIFS</sequence>